<keyword evidence="3" id="KW-1185">Reference proteome</keyword>
<dbReference type="RefSeq" id="WP_111529522.1">
    <property type="nucleotide sequence ID" value="NZ_JBHRSG010000003.1"/>
</dbReference>
<feature type="domain" description="Glycosyl transferase family 25" evidence="1">
    <location>
        <begin position="4"/>
        <end position="184"/>
    </location>
</feature>
<gene>
    <name evidence="2" type="ORF">DJ017_15270</name>
</gene>
<dbReference type="Proteomes" id="UP000249254">
    <property type="component" value="Unassembled WGS sequence"/>
</dbReference>
<dbReference type="InterPro" id="IPR002654">
    <property type="entry name" value="Glyco_trans_25"/>
</dbReference>
<evidence type="ECO:0000313" key="2">
    <source>
        <dbReference type="EMBL" id="RAK55774.1"/>
    </source>
</evidence>
<reference evidence="3" key="1">
    <citation type="submission" date="2018-05" db="EMBL/GenBank/DDBJ databases">
        <authorList>
            <person name="Li X."/>
        </authorList>
    </citation>
    <scope>NUCLEOTIDE SEQUENCE [LARGE SCALE GENOMIC DNA]</scope>
    <source>
        <strain evidence="3">LX32</strain>
    </source>
</reference>
<sequence>MWSHPIFVINLKTSPERREAAAAQLRRVGLTPTFVEAVDGRKLPAEEIARLVDAPGRLRRAPKPLSAAEVGCYLSHWNVLERMLAEGHSQALVMEDDLLAGEELPAVLDGIADKVLPPYEMIKLGISEPLTKDFTAILPLTEASALVRHHNVVNSNLAYVITAEGARRFMSYGRPIRYPVDVAMNRSWRHGLDILAVRPWPVLPNPAFNSTIGEDRFEEKEATGTPGQRLERRARKAYDSLAKRMDVKKRLKRDAAWREGREPTEGEG</sequence>
<evidence type="ECO:0000313" key="3">
    <source>
        <dbReference type="Proteomes" id="UP000249254"/>
    </source>
</evidence>
<name>A0A328AQJ1_9CAUL</name>
<dbReference type="Pfam" id="PF01755">
    <property type="entry name" value="Glyco_transf_25"/>
    <property type="match status" value="1"/>
</dbReference>
<proteinExistence type="predicted"/>
<dbReference type="OrthoDB" id="259382at2"/>
<dbReference type="EMBL" id="QFYQ01000001">
    <property type="protein sequence ID" value="RAK55774.1"/>
    <property type="molecule type" value="Genomic_DNA"/>
</dbReference>
<organism evidence="2 3">
    <name type="scientific">Phenylobacterium soli</name>
    <dbReference type="NCBI Taxonomy" id="2170551"/>
    <lineage>
        <taxon>Bacteria</taxon>
        <taxon>Pseudomonadati</taxon>
        <taxon>Pseudomonadota</taxon>
        <taxon>Alphaproteobacteria</taxon>
        <taxon>Caulobacterales</taxon>
        <taxon>Caulobacteraceae</taxon>
        <taxon>Phenylobacterium</taxon>
    </lineage>
</organism>
<dbReference type="CDD" id="cd06532">
    <property type="entry name" value="Glyco_transf_25"/>
    <property type="match status" value="1"/>
</dbReference>
<accession>A0A328AQJ1</accession>
<comment type="caution">
    <text evidence="2">The sequence shown here is derived from an EMBL/GenBank/DDBJ whole genome shotgun (WGS) entry which is preliminary data.</text>
</comment>
<dbReference type="AlphaFoldDB" id="A0A328AQJ1"/>
<evidence type="ECO:0000259" key="1">
    <source>
        <dbReference type="Pfam" id="PF01755"/>
    </source>
</evidence>
<protein>
    <recommendedName>
        <fullName evidence="1">Glycosyl transferase family 25 domain-containing protein</fullName>
    </recommendedName>
</protein>